<dbReference type="RefSeq" id="XP_045281117.1">
    <property type="nucleotide sequence ID" value="XM_045426221.1"/>
</dbReference>
<dbReference type="Proteomes" id="UP000002039">
    <property type="component" value="Unassembled WGS sequence"/>
</dbReference>
<protein>
    <submittedName>
        <fullName evidence="1">Uncharacterized protein</fullName>
    </submittedName>
</protein>
<evidence type="ECO:0000313" key="2">
    <source>
        <dbReference type="Proteomes" id="UP000002039"/>
    </source>
</evidence>
<keyword evidence="2" id="KW-1185">Reference proteome</keyword>
<gene>
    <name evidence="1" type="ORF">BDCG_17055</name>
</gene>
<sequence length="67" mass="7384">MPHNACCSAASQACTKTPTLYLSLLKLPVPEVPDNGEDSVNDEMKKQMNEKNIETQSENSISVNLYL</sequence>
<organism evidence="1 2">
    <name type="scientific">Ajellomyces dermatitidis (strain ER-3 / ATCC MYA-2586)</name>
    <name type="common">Blastomyces dermatitidis</name>
    <dbReference type="NCBI Taxonomy" id="559297"/>
    <lineage>
        <taxon>Eukaryota</taxon>
        <taxon>Fungi</taxon>
        <taxon>Dikarya</taxon>
        <taxon>Ascomycota</taxon>
        <taxon>Pezizomycotina</taxon>
        <taxon>Eurotiomycetes</taxon>
        <taxon>Eurotiomycetidae</taxon>
        <taxon>Onygenales</taxon>
        <taxon>Ajellomycetaceae</taxon>
        <taxon>Blastomyces</taxon>
    </lineage>
</organism>
<accession>A0ABX2VW55</accession>
<dbReference type="GeneID" id="69031947"/>
<dbReference type="EMBL" id="EQ999977">
    <property type="protein sequence ID" value="OAT01390.1"/>
    <property type="molecule type" value="Genomic_DNA"/>
</dbReference>
<name>A0ABX2VW55_AJEDR</name>
<evidence type="ECO:0000313" key="1">
    <source>
        <dbReference type="EMBL" id="OAT01390.1"/>
    </source>
</evidence>
<reference evidence="2" key="1">
    <citation type="journal article" date="2015" name="PLoS Genet.">
        <title>The dynamic genome and transcriptome of the human fungal pathogen Blastomyces and close relative Emmonsia.</title>
        <authorList>
            <person name="Munoz J.F."/>
            <person name="Gauthier G.M."/>
            <person name="Desjardins C.A."/>
            <person name="Gallo J.E."/>
            <person name="Holder J."/>
            <person name="Sullivan T.D."/>
            <person name="Marty A.J."/>
            <person name="Carmen J.C."/>
            <person name="Chen Z."/>
            <person name="Ding L."/>
            <person name="Gujja S."/>
            <person name="Magrini V."/>
            <person name="Misas E."/>
            <person name="Mitreva M."/>
            <person name="Priest M."/>
            <person name="Saif S."/>
            <person name="Whiston E.A."/>
            <person name="Young S."/>
            <person name="Zeng Q."/>
            <person name="Goldman W.E."/>
            <person name="Mardis E.R."/>
            <person name="Taylor J.W."/>
            <person name="McEwen J.G."/>
            <person name="Clay O.K."/>
            <person name="Klein B.S."/>
            <person name="Cuomo C.A."/>
        </authorList>
    </citation>
    <scope>NUCLEOTIDE SEQUENCE [LARGE SCALE GENOMIC DNA]</scope>
    <source>
        <strain evidence="2">ER-3 / ATCC MYA-2586</strain>
    </source>
</reference>
<proteinExistence type="predicted"/>